<accession>A0A251UWW3</accession>
<evidence type="ECO:0000313" key="2">
    <source>
        <dbReference type="Proteomes" id="UP000215914"/>
    </source>
</evidence>
<organism evidence="1 2">
    <name type="scientific">Helianthus annuus</name>
    <name type="common">Common sunflower</name>
    <dbReference type="NCBI Taxonomy" id="4232"/>
    <lineage>
        <taxon>Eukaryota</taxon>
        <taxon>Viridiplantae</taxon>
        <taxon>Streptophyta</taxon>
        <taxon>Embryophyta</taxon>
        <taxon>Tracheophyta</taxon>
        <taxon>Spermatophyta</taxon>
        <taxon>Magnoliopsida</taxon>
        <taxon>eudicotyledons</taxon>
        <taxon>Gunneridae</taxon>
        <taxon>Pentapetalae</taxon>
        <taxon>asterids</taxon>
        <taxon>campanulids</taxon>
        <taxon>Asterales</taxon>
        <taxon>Asteraceae</taxon>
        <taxon>Asteroideae</taxon>
        <taxon>Heliantheae alliance</taxon>
        <taxon>Heliantheae</taxon>
        <taxon>Helianthus</taxon>
    </lineage>
</organism>
<dbReference type="Proteomes" id="UP000215914">
    <property type="component" value="Chromosome 4"/>
</dbReference>
<dbReference type="AlphaFoldDB" id="A0A251UWW3"/>
<protein>
    <submittedName>
        <fullName evidence="1">Uncharacterized protein</fullName>
    </submittedName>
</protein>
<dbReference type="EMBL" id="CM007893">
    <property type="protein sequence ID" value="OTG27513.1"/>
    <property type="molecule type" value="Genomic_DNA"/>
</dbReference>
<name>A0A251UWW3_HELAN</name>
<evidence type="ECO:0000313" key="1">
    <source>
        <dbReference type="EMBL" id="OTG27513.1"/>
    </source>
</evidence>
<reference evidence="2" key="1">
    <citation type="journal article" date="2017" name="Nature">
        <title>The sunflower genome provides insights into oil metabolism, flowering and Asterid evolution.</title>
        <authorList>
            <person name="Badouin H."/>
            <person name="Gouzy J."/>
            <person name="Grassa C.J."/>
            <person name="Murat F."/>
            <person name="Staton S.E."/>
            <person name="Cottret L."/>
            <person name="Lelandais-Briere C."/>
            <person name="Owens G.L."/>
            <person name="Carrere S."/>
            <person name="Mayjonade B."/>
            <person name="Legrand L."/>
            <person name="Gill N."/>
            <person name="Kane N.C."/>
            <person name="Bowers J.E."/>
            <person name="Hubner S."/>
            <person name="Bellec A."/>
            <person name="Berard A."/>
            <person name="Berges H."/>
            <person name="Blanchet N."/>
            <person name="Boniface M.C."/>
            <person name="Brunel D."/>
            <person name="Catrice O."/>
            <person name="Chaidir N."/>
            <person name="Claudel C."/>
            <person name="Donnadieu C."/>
            <person name="Faraut T."/>
            <person name="Fievet G."/>
            <person name="Helmstetter N."/>
            <person name="King M."/>
            <person name="Knapp S.J."/>
            <person name="Lai Z."/>
            <person name="Le Paslier M.C."/>
            <person name="Lippi Y."/>
            <person name="Lorenzon L."/>
            <person name="Mandel J.R."/>
            <person name="Marage G."/>
            <person name="Marchand G."/>
            <person name="Marquand E."/>
            <person name="Bret-Mestries E."/>
            <person name="Morien E."/>
            <person name="Nambeesan S."/>
            <person name="Nguyen T."/>
            <person name="Pegot-Espagnet P."/>
            <person name="Pouilly N."/>
            <person name="Raftis F."/>
            <person name="Sallet E."/>
            <person name="Schiex T."/>
            <person name="Thomas J."/>
            <person name="Vandecasteele C."/>
            <person name="Vares D."/>
            <person name="Vear F."/>
            <person name="Vautrin S."/>
            <person name="Crespi M."/>
            <person name="Mangin B."/>
            <person name="Burke J.M."/>
            <person name="Salse J."/>
            <person name="Munos S."/>
            <person name="Vincourt P."/>
            <person name="Rieseberg L.H."/>
            <person name="Langlade N.B."/>
        </authorList>
    </citation>
    <scope>NUCLEOTIDE SEQUENCE [LARGE SCALE GENOMIC DNA]</scope>
    <source>
        <strain evidence="2">cv. SF193</strain>
    </source>
</reference>
<gene>
    <name evidence="1" type="ORF">HannXRQ_Chr04g0100891</name>
</gene>
<sequence length="84" mass="9380">MGWWMATCCDGCNGGWQRCSEQPHSRSMANNYKRIIGMSNSHLSVSLKSPVMLPASSIKLYYILPSRHIHLVTGLFGVDLVINI</sequence>
<dbReference type="InParanoid" id="A0A251UWW3"/>
<keyword evidence="2" id="KW-1185">Reference proteome</keyword>
<proteinExistence type="predicted"/>